<reference evidence="1 2" key="1">
    <citation type="submission" date="2024-11" db="EMBL/GenBank/DDBJ databases">
        <title>Adaptive evolution of stress response genes in parasites aligns with host niche diversity.</title>
        <authorList>
            <person name="Hahn C."/>
            <person name="Resl P."/>
        </authorList>
    </citation>
    <scope>NUCLEOTIDE SEQUENCE [LARGE SCALE GENOMIC DNA]</scope>
    <source>
        <strain evidence="1">EGGRZ-B1_66</strain>
        <tissue evidence="1">Body</tissue>
    </source>
</reference>
<protein>
    <submittedName>
        <fullName evidence="1">Uncharacterized protein</fullName>
    </submittedName>
</protein>
<keyword evidence="2" id="KW-1185">Reference proteome</keyword>
<name>A0ABD2Q687_9PLAT</name>
<dbReference type="AlphaFoldDB" id="A0ABD2Q687"/>
<organism evidence="1 2">
    <name type="scientific">Cichlidogyrus casuarinus</name>
    <dbReference type="NCBI Taxonomy" id="1844966"/>
    <lineage>
        <taxon>Eukaryota</taxon>
        <taxon>Metazoa</taxon>
        <taxon>Spiralia</taxon>
        <taxon>Lophotrochozoa</taxon>
        <taxon>Platyhelminthes</taxon>
        <taxon>Monogenea</taxon>
        <taxon>Monopisthocotylea</taxon>
        <taxon>Dactylogyridea</taxon>
        <taxon>Ancyrocephalidae</taxon>
        <taxon>Cichlidogyrus</taxon>
    </lineage>
</organism>
<accession>A0ABD2Q687</accession>
<proteinExistence type="predicted"/>
<dbReference type="EMBL" id="JBJKFK010000831">
    <property type="protein sequence ID" value="KAL3315084.1"/>
    <property type="molecule type" value="Genomic_DNA"/>
</dbReference>
<gene>
    <name evidence="1" type="ORF">Ciccas_006284</name>
</gene>
<evidence type="ECO:0000313" key="1">
    <source>
        <dbReference type="EMBL" id="KAL3315084.1"/>
    </source>
</evidence>
<evidence type="ECO:0000313" key="2">
    <source>
        <dbReference type="Proteomes" id="UP001626550"/>
    </source>
</evidence>
<dbReference type="Proteomes" id="UP001626550">
    <property type="component" value="Unassembled WGS sequence"/>
</dbReference>
<comment type="caution">
    <text evidence="1">The sequence shown here is derived from an EMBL/GenBank/DDBJ whole genome shotgun (WGS) entry which is preliminary data.</text>
</comment>
<sequence length="100" mass="12067">MEYNHSEEAFFGAPYDNLYWYQMSEMEQQQQELQHTGQNQQTDPRQLFEEIKTAGMQKQNRYHAEKKLTKKKSRKWKTFARKMSIEQLNELQTGFPSISL</sequence>